<name>A0A426YJA5_ENSVE</name>
<dbReference type="AlphaFoldDB" id="A0A426YJA5"/>
<gene>
    <name evidence="1" type="ORF">B296_00035919</name>
</gene>
<proteinExistence type="predicted"/>
<evidence type="ECO:0000313" key="1">
    <source>
        <dbReference type="EMBL" id="RRT51750.1"/>
    </source>
</evidence>
<feature type="non-terminal residue" evidence="1">
    <location>
        <position position="1"/>
    </location>
</feature>
<protein>
    <submittedName>
        <fullName evidence="1">Uncharacterized protein</fullName>
    </submittedName>
</protein>
<organism evidence="1 2">
    <name type="scientific">Ensete ventricosum</name>
    <name type="common">Abyssinian banana</name>
    <name type="synonym">Musa ensete</name>
    <dbReference type="NCBI Taxonomy" id="4639"/>
    <lineage>
        <taxon>Eukaryota</taxon>
        <taxon>Viridiplantae</taxon>
        <taxon>Streptophyta</taxon>
        <taxon>Embryophyta</taxon>
        <taxon>Tracheophyta</taxon>
        <taxon>Spermatophyta</taxon>
        <taxon>Magnoliopsida</taxon>
        <taxon>Liliopsida</taxon>
        <taxon>Zingiberales</taxon>
        <taxon>Musaceae</taxon>
        <taxon>Ensete</taxon>
    </lineage>
</organism>
<comment type="caution">
    <text evidence="1">The sequence shown here is derived from an EMBL/GenBank/DDBJ whole genome shotgun (WGS) entry which is preliminary data.</text>
</comment>
<dbReference type="EMBL" id="AMZH03012058">
    <property type="protein sequence ID" value="RRT51750.1"/>
    <property type="molecule type" value="Genomic_DNA"/>
</dbReference>
<dbReference type="Proteomes" id="UP000287651">
    <property type="component" value="Unassembled WGS sequence"/>
</dbReference>
<reference evidence="1 2" key="1">
    <citation type="journal article" date="2014" name="Agronomy (Basel)">
        <title>A Draft Genome Sequence for Ensete ventricosum, the Drought-Tolerant Tree Against Hunger.</title>
        <authorList>
            <person name="Harrison J."/>
            <person name="Moore K.A."/>
            <person name="Paszkiewicz K."/>
            <person name="Jones T."/>
            <person name="Grant M."/>
            <person name="Ambacheew D."/>
            <person name="Muzemil S."/>
            <person name="Studholme D.J."/>
        </authorList>
    </citation>
    <scope>NUCLEOTIDE SEQUENCE [LARGE SCALE GENOMIC DNA]</scope>
</reference>
<accession>A0A426YJA5</accession>
<sequence length="88" mass="9084">GDRLRPGPPARAVTHDQVAIGAACKGQLPAGMAVSRRGGACGHKQLTQMHPRALALAVGAATGVAQCCLLRRGGSSRWKGQKVRVFVS</sequence>
<evidence type="ECO:0000313" key="2">
    <source>
        <dbReference type="Proteomes" id="UP000287651"/>
    </source>
</evidence>